<dbReference type="Proteomes" id="UP000663937">
    <property type="component" value="Chromosome"/>
</dbReference>
<evidence type="ECO:0000256" key="2">
    <source>
        <dbReference type="ARBA" id="ARBA00023163"/>
    </source>
</evidence>
<dbReference type="AlphaFoldDB" id="A0A8A4ZGN3"/>
<dbReference type="EMBL" id="CP071868">
    <property type="protein sequence ID" value="QTE28808.1"/>
    <property type="molecule type" value="Genomic_DNA"/>
</dbReference>
<organism evidence="4 5">
    <name type="scientific">Pengzhenrongella sicca</name>
    <dbReference type="NCBI Taxonomy" id="2819238"/>
    <lineage>
        <taxon>Bacteria</taxon>
        <taxon>Bacillati</taxon>
        <taxon>Actinomycetota</taxon>
        <taxon>Actinomycetes</taxon>
        <taxon>Micrococcales</taxon>
        <taxon>Pengzhenrongella</taxon>
    </lineage>
</organism>
<gene>
    <name evidence="4" type="ORF">J4E96_15940</name>
</gene>
<evidence type="ECO:0000313" key="5">
    <source>
        <dbReference type="Proteomes" id="UP000663937"/>
    </source>
</evidence>
<evidence type="ECO:0000256" key="1">
    <source>
        <dbReference type="ARBA" id="ARBA00023015"/>
    </source>
</evidence>
<dbReference type="RefSeq" id="WP_227423057.1">
    <property type="nucleotide sequence ID" value="NZ_CP071868.1"/>
</dbReference>
<keyword evidence="5" id="KW-1185">Reference proteome</keyword>
<keyword evidence="2" id="KW-0804">Transcription</keyword>
<accession>A0A8A4ZGN3</accession>
<evidence type="ECO:0000259" key="3">
    <source>
        <dbReference type="Pfam" id="PF13490"/>
    </source>
</evidence>
<dbReference type="InterPro" id="IPR041916">
    <property type="entry name" value="Anti_sigma_zinc_sf"/>
</dbReference>
<reference evidence="4" key="1">
    <citation type="submission" date="2021-03" db="EMBL/GenBank/DDBJ databases">
        <title>Pengzhenrongella sicca gen. nov., sp. nov., a new member of suborder Micrococcineae isolated from High-Arctic tundra soil.</title>
        <authorList>
            <person name="Peng F."/>
        </authorList>
    </citation>
    <scope>NUCLEOTIDE SEQUENCE</scope>
    <source>
        <strain evidence="4">LRZ-2</strain>
    </source>
</reference>
<evidence type="ECO:0000313" key="4">
    <source>
        <dbReference type="EMBL" id="QTE28808.1"/>
    </source>
</evidence>
<dbReference type="KEGG" id="psic:J4E96_15940"/>
<feature type="domain" description="Putative zinc-finger" evidence="3">
    <location>
        <begin position="8"/>
        <end position="35"/>
    </location>
</feature>
<keyword evidence="1" id="KW-0805">Transcription regulation</keyword>
<sequence length="334" mass="33831">MHHLGSWVSALADGQLGAAEAERALAHVAACPTCADQLAAARQARRTLSVVADAEPAPDLTARLLALAGEPAPGHPDAARRGQRPAGAARRVPVVPLGSSAYSMPARALTGELGARRSPRVRLAAGSLAGLGVVAASLFLLGAQPVVVPDSEPAQALTTLGGASAPGGTSATAWAPELATRLAASTSSPSAMTSDAAVLAWMRDAGWSSPVGLPDGYAVTGARLVGADREVLELDLEGPHGVIVLTEQAGELDVEALAGAAELTVGDRTVFVLSRQPWHAVWQAGDTVVSVVADGQTDAATELVADFPAAEYDDGLPARLTRGWDTVTGALARP</sequence>
<proteinExistence type="predicted"/>
<dbReference type="Pfam" id="PF13490">
    <property type="entry name" value="zf-HC2"/>
    <property type="match status" value="1"/>
</dbReference>
<name>A0A8A4ZGN3_9MICO</name>
<dbReference type="InterPro" id="IPR027383">
    <property type="entry name" value="Znf_put"/>
</dbReference>
<dbReference type="Gene3D" id="1.10.10.1320">
    <property type="entry name" value="Anti-sigma factor, zinc-finger domain"/>
    <property type="match status" value="1"/>
</dbReference>
<protein>
    <submittedName>
        <fullName evidence="4">Zf-HC2 domain-containing protein</fullName>
    </submittedName>
</protein>